<proteinExistence type="predicted"/>
<evidence type="ECO:0000313" key="2">
    <source>
        <dbReference type="Proteomes" id="UP000504844"/>
    </source>
</evidence>
<dbReference type="SUPFAM" id="SSF102588">
    <property type="entry name" value="LmbE-like"/>
    <property type="match status" value="1"/>
</dbReference>
<reference evidence="1 2" key="1">
    <citation type="submission" date="2020-05" db="EMBL/GenBank/DDBJ databases">
        <title>Complete genome sequence of Deefgea sp. D17.</title>
        <authorList>
            <person name="Bae J.-W."/>
            <person name="Han J.E."/>
        </authorList>
    </citation>
    <scope>NUCLEOTIDE SEQUENCE [LARGE SCALE GENOMIC DNA]</scope>
    <source>
        <strain evidence="1 2">D17</strain>
    </source>
</reference>
<accession>A0A6M8SUS5</accession>
<dbReference type="PANTHER" id="PTHR12993">
    <property type="entry name" value="N-ACETYLGLUCOSAMINYL-PHOSPHATIDYLINOSITOL DE-N-ACETYLASE-RELATED"/>
    <property type="match status" value="1"/>
</dbReference>
<dbReference type="AlphaFoldDB" id="A0A6M8SUS5"/>
<dbReference type="Pfam" id="PF02585">
    <property type="entry name" value="PIG-L"/>
    <property type="match status" value="1"/>
</dbReference>
<name>A0A6M8SUS5_9NEIS</name>
<sequence length="224" mass="24991">MKNKVLVIAAHPDDEILGCGATIAKHISDGDEVHVAILAQGLLSREDEENISLSVLYEAAHKANLILGVSSLHLHDFPDNQMDSIPRLQVAKKIEGLLNLVKPNMVYTHWVGDVNIDHQRIHEAAIIACRPYPGQSVKKLLFFEIASSTEWQLPSSAPMFNPNWFVDSTLHLKTKIEALECYFSELREWPHPRSVKAITHMAHWRGATVGVDSAEAFILGRGIH</sequence>
<dbReference type="Gene3D" id="3.40.50.10320">
    <property type="entry name" value="LmbE-like"/>
    <property type="match status" value="1"/>
</dbReference>
<dbReference type="EMBL" id="CP054143">
    <property type="protein sequence ID" value="QKJ67894.1"/>
    <property type="molecule type" value="Genomic_DNA"/>
</dbReference>
<dbReference type="GO" id="GO:0016811">
    <property type="term" value="F:hydrolase activity, acting on carbon-nitrogen (but not peptide) bonds, in linear amides"/>
    <property type="evidence" value="ECO:0007669"/>
    <property type="project" value="TreeGrafter"/>
</dbReference>
<dbReference type="InterPro" id="IPR024078">
    <property type="entry name" value="LmbE-like_dom_sf"/>
</dbReference>
<protein>
    <submittedName>
        <fullName evidence="1">PIG-L family deacetylase</fullName>
    </submittedName>
</protein>
<dbReference type="Proteomes" id="UP000504844">
    <property type="component" value="Chromosome"/>
</dbReference>
<dbReference type="KEGG" id="dee:HQN60_14840"/>
<dbReference type="InterPro" id="IPR003737">
    <property type="entry name" value="GlcNAc_PI_deacetylase-related"/>
</dbReference>
<dbReference type="RefSeq" id="WP_173534395.1">
    <property type="nucleotide sequence ID" value="NZ_CP054143.1"/>
</dbReference>
<evidence type="ECO:0000313" key="1">
    <source>
        <dbReference type="EMBL" id="QKJ67894.1"/>
    </source>
</evidence>
<keyword evidence="2" id="KW-1185">Reference proteome</keyword>
<dbReference type="PANTHER" id="PTHR12993:SF11">
    <property type="entry name" value="N-ACETYLGLUCOSAMINYL-PHOSPHATIDYLINOSITOL DE-N-ACETYLASE"/>
    <property type="match status" value="1"/>
</dbReference>
<gene>
    <name evidence="1" type="ORF">HQN60_14840</name>
</gene>
<organism evidence="1 2">
    <name type="scientific">Deefgea piscis</name>
    <dbReference type="NCBI Taxonomy" id="2739061"/>
    <lineage>
        <taxon>Bacteria</taxon>
        <taxon>Pseudomonadati</taxon>
        <taxon>Pseudomonadota</taxon>
        <taxon>Betaproteobacteria</taxon>
        <taxon>Neisseriales</taxon>
        <taxon>Chitinibacteraceae</taxon>
        <taxon>Deefgea</taxon>
    </lineage>
</organism>